<keyword evidence="6" id="KW-1185">Reference proteome</keyword>
<dbReference type="GO" id="GO:0003873">
    <property type="term" value="F:6-phosphofructo-2-kinase activity"/>
    <property type="evidence" value="ECO:0007669"/>
    <property type="project" value="InterPro"/>
</dbReference>
<dbReference type="SUPFAM" id="SSF53254">
    <property type="entry name" value="Phosphoglycerate mutase-like"/>
    <property type="match status" value="1"/>
</dbReference>
<feature type="domain" description="6-phosphofructo-2-kinase" evidence="4">
    <location>
        <begin position="45"/>
        <end position="265"/>
    </location>
</feature>
<dbReference type="PRINTS" id="PR00991">
    <property type="entry name" value="6PFRUCTKNASE"/>
</dbReference>
<keyword evidence="1" id="KW-0547">Nucleotide-binding</keyword>
<dbReference type="EMBL" id="JAULSV010000002">
    <property type="protein sequence ID" value="KAK0651920.1"/>
    <property type="molecule type" value="Genomic_DNA"/>
</dbReference>
<dbReference type="InterPro" id="IPR003094">
    <property type="entry name" value="6Pfruct_kin"/>
</dbReference>
<dbReference type="InterPro" id="IPR013079">
    <property type="entry name" value="6Phosfructo_kin"/>
</dbReference>
<dbReference type="GO" id="GO:0005829">
    <property type="term" value="C:cytosol"/>
    <property type="evidence" value="ECO:0007669"/>
    <property type="project" value="TreeGrafter"/>
</dbReference>
<evidence type="ECO:0000313" key="5">
    <source>
        <dbReference type="EMBL" id="KAK0651920.1"/>
    </source>
</evidence>
<evidence type="ECO:0000256" key="2">
    <source>
        <dbReference type="ARBA" id="ARBA00022840"/>
    </source>
</evidence>
<keyword evidence="2" id="KW-0067">ATP-binding</keyword>
<dbReference type="PIRSF" id="PIRSF000709">
    <property type="entry name" value="6PFK_2-Ptase"/>
    <property type="match status" value="1"/>
</dbReference>
<dbReference type="GO" id="GO:0006003">
    <property type="term" value="P:fructose 2,6-bisphosphate metabolic process"/>
    <property type="evidence" value="ECO:0007669"/>
    <property type="project" value="InterPro"/>
</dbReference>
<dbReference type="SUPFAM" id="SSF52540">
    <property type="entry name" value="P-loop containing nucleoside triphosphate hydrolases"/>
    <property type="match status" value="1"/>
</dbReference>
<dbReference type="Gene3D" id="3.40.50.1240">
    <property type="entry name" value="Phosphoglycerate mutase-like"/>
    <property type="match status" value="1"/>
</dbReference>
<dbReference type="CDD" id="cd07067">
    <property type="entry name" value="HP_PGM_like"/>
    <property type="match status" value="1"/>
</dbReference>
<dbReference type="FunFam" id="3.40.50.300:FF:001280">
    <property type="entry name" value="Related to 6-phosphofructo-2-kinase"/>
    <property type="match status" value="1"/>
</dbReference>
<feature type="compositionally biased region" description="Low complexity" evidence="3">
    <location>
        <begin position="502"/>
        <end position="513"/>
    </location>
</feature>
<evidence type="ECO:0000313" key="6">
    <source>
        <dbReference type="Proteomes" id="UP001174936"/>
    </source>
</evidence>
<dbReference type="SMART" id="SM00855">
    <property type="entry name" value="PGAM"/>
    <property type="match status" value="1"/>
</dbReference>
<protein>
    <submittedName>
        <fullName evidence="5">6-phosphofructo-2-kinase-domain-containing protein</fullName>
    </submittedName>
</protein>
<reference evidence="5" key="1">
    <citation type="submission" date="2023-06" db="EMBL/GenBank/DDBJ databases">
        <title>Genome-scale phylogeny and comparative genomics of the fungal order Sordariales.</title>
        <authorList>
            <consortium name="Lawrence Berkeley National Laboratory"/>
            <person name="Hensen N."/>
            <person name="Bonometti L."/>
            <person name="Westerberg I."/>
            <person name="Brannstrom I.O."/>
            <person name="Guillou S."/>
            <person name="Cros-Aarteil S."/>
            <person name="Calhoun S."/>
            <person name="Haridas S."/>
            <person name="Kuo A."/>
            <person name="Mondo S."/>
            <person name="Pangilinan J."/>
            <person name="Riley R."/>
            <person name="Labutti K."/>
            <person name="Andreopoulos B."/>
            <person name="Lipzen A."/>
            <person name="Chen C."/>
            <person name="Yanf M."/>
            <person name="Daum C."/>
            <person name="Ng V."/>
            <person name="Clum A."/>
            <person name="Steindorff A."/>
            <person name="Ohm R."/>
            <person name="Martin F."/>
            <person name="Silar P."/>
            <person name="Natvig D."/>
            <person name="Lalanne C."/>
            <person name="Gautier V."/>
            <person name="Ament-Velasquez S.L."/>
            <person name="Kruys A."/>
            <person name="Hutchinson M.I."/>
            <person name="Powell A.J."/>
            <person name="Barry K."/>
            <person name="Miller A.N."/>
            <person name="Grigoriev I.V."/>
            <person name="Debuchy R."/>
            <person name="Gladieux P."/>
            <person name="Thoren M.H."/>
            <person name="Johannesson H."/>
        </authorList>
    </citation>
    <scope>NUCLEOTIDE SEQUENCE</scope>
    <source>
        <strain evidence="5">SMH2532-1</strain>
    </source>
</reference>
<dbReference type="FunFam" id="3.40.50.1240:FF:000031">
    <property type="entry name" value="6-phosphofructo-2-kinase/fructose-2, 6-bisphosphatase"/>
    <property type="match status" value="1"/>
</dbReference>
<dbReference type="Pfam" id="PF00300">
    <property type="entry name" value="His_Phos_1"/>
    <property type="match status" value="1"/>
</dbReference>
<dbReference type="Pfam" id="PF01591">
    <property type="entry name" value="6PF2K"/>
    <property type="match status" value="1"/>
</dbReference>
<dbReference type="Proteomes" id="UP001174936">
    <property type="component" value="Unassembled WGS sequence"/>
</dbReference>
<dbReference type="InterPro" id="IPR029033">
    <property type="entry name" value="His_PPase_superfam"/>
</dbReference>
<gene>
    <name evidence="5" type="ORF">B0T16DRAFT_504280</name>
</gene>
<dbReference type="InterPro" id="IPR027417">
    <property type="entry name" value="P-loop_NTPase"/>
</dbReference>
<feature type="region of interest" description="Disordered" evidence="3">
    <location>
        <begin position="483"/>
        <end position="513"/>
    </location>
</feature>
<dbReference type="InterPro" id="IPR013078">
    <property type="entry name" value="His_Pase_superF_clade-1"/>
</dbReference>
<dbReference type="GO" id="GO:0005524">
    <property type="term" value="F:ATP binding"/>
    <property type="evidence" value="ECO:0007669"/>
    <property type="project" value="UniProtKB-KW"/>
</dbReference>
<proteinExistence type="predicted"/>
<name>A0AA40CUI6_9PEZI</name>
<dbReference type="PANTHER" id="PTHR10606:SF39">
    <property type="entry name" value="6-PHOSPHOFRUCTO-2-KINASE_FRUCTOSE-2,6-BISPHOSPHATASE YLR345W-RELATED"/>
    <property type="match status" value="1"/>
</dbReference>
<evidence type="ECO:0000259" key="4">
    <source>
        <dbReference type="Pfam" id="PF01591"/>
    </source>
</evidence>
<organism evidence="5 6">
    <name type="scientific">Cercophora newfieldiana</name>
    <dbReference type="NCBI Taxonomy" id="92897"/>
    <lineage>
        <taxon>Eukaryota</taxon>
        <taxon>Fungi</taxon>
        <taxon>Dikarya</taxon>
        <taxon>Ascomycota</taxon>
        <taxon>Pezizomycotina</taxon>
        <taxon>Sordariomycetes</taxon>
        <taxon>Sordariomycetidae</taxon>
        <taxon>Sordariales</taxon>
        <taxon>Lasiosphaeriaceae</taxon>
        <taxon>Cercophora</taxon>
    </lineage>
</organism>
<evidence type="ECO:0000256" key="1">
    <source>
        <dbReference type="ARBA" id="ARBA00022741"/>
    </source>
</evidence>
<comment type="caution">
    <text evidence="5">The sequence shown here is derived from an EMBL/GenBank/DDBJ whole genome shotgun (WGS) entry which is preliminary data.</text>
</comment>
<feature type="compositionally biased region" description="Pro residues" evidence="3">
    <location>
        <begin position="491"/>
        <end position="501"/>
    </location>
</feature>
<dbReference type="AlphaFoldDB" id="A0AA40CUI6"/>
<dbReference type="PANTHER" id="PTHR10606">
    <property type="entry name" value="6-PHOSPHOFRUCTO-2-KINASE/FRUCTOSE-2,6-BISPHOSPHATASE"/>
    <property type="match status" value="1"/>
</dbReference>
<sequence length="540" mass="61382">MDTLLTAEIAANAPRYRRKSSTFIDGIHDVSEDANNMAPAQLYSTMSGRLFHSGRIAIVMVGLPARGKTHICVSMARYLQWLGVKTRIFHLGDYRRATVGEGVEVPQDYFYPNASPASVMLRQKILKRCREDIYGWLNHENGQVAIYDAVNPTASGRRALAKEFAKHDVQTLFIESFVDDDEILKENARNVKISSPDFHGMDPDEAAQRYLQRIQTKIPVFETMEEKELNFVKMKNAGQQFFYNNVSFNYLSHRIVFYLTNLHIKARTTFFVRAGTATEEESYKADAPLSEEGRAYAEKVAETLLNHREEERQAAIADGAPDQPLRPLSIWTSTRLRTIQTAEPLQKLGYKVRQRSQMSQINPGVCEKLSERAIRSLYPEEVEKHELDPYHHRYPRAESYHDLAVRLEPIILELEREQNDLLIIAHESVLRVLYAYLMHCSTRDIPKLKFPRDEIIEIIPAAYQNEAKRVHIPGLDPKMIPSSPEDIRIPVPGPPSGPSSPIPGLGSPGEPSELVIITRPPERVINKAKEMVADKVADED</sequence>
<accession>A0AA40CUI6</accession>
<dbReference type="GO" id="GO:0006000">
    <property type="term" value="P:fructose metabolic process"/>
    <property type="evidence" value="ECO:0007669"/>
    <property type="project" value="InterPro"/>
</dbReference>
<evidence type="ECO:0000256" key="3">
    <source>
        <dbReference type="SAM" id="MobiDB-lite"/>
    </source>
</evidence>
<dbReference type="GO" id="GO:0004331">
    <property type="term" value="F:fructose-2,6-bisphosphate 2-phosphatase activity"/>
    <property type="evidence" value="ECO:0007669"/>
    <property type="project" value="TreeGrafter"/>
</dbReference>
<dbReference type="Gene3D" id="3.40.50.300">
    <property type="entry name" value="P-loop containing nucleotide triphosphate hydrolases"/>
    <property type="match status" value="1"/>
</dbReference>